<gene>
    <name evidence="2" type="ORF">ZT3D7_G7844</name>
</gene>
<feature type="compositionally biased region" description="Polar residues" evidence="1">
    <location>
        <begin position="240"/>
        <end position="253"/>
    </location>
</feature>
<feature type="compositionally biased region" description="Low complexity" evidence="1">
    <location>
        <begin position="82"/>
        <end position="92"/>
    </location>
</feature>
<organism evidence="2 3">
    <name type="scientific">Zymoseptoria tritici (strain ST99CH_3D7)</name>
    <dbReference type="NCBI Taxonomy" id="1276538"/>
    <lineage>
        <taxon>Eukaryota</taxon>
        <taxon>Fungi</taxon>
        <taxon>Dikarya</taxon>
        <taxon>Ascomycota</taxon>
        <taxon>Pezizomycotina</taxon>
        <taxon>Dothideomycetes</taxon>
        <taxon>Dothideomycetidae</taxon>
        <taxon>Mycosphaerellales</taxon>
        <taxon>Mycosphaerellaceae</taxon>
        <taxon>Zymoseptoria</taxon>
    </lineage>
</organism>
<reference evidence="2 3" key="1">
    <citation type="submission" date="2016-06" db="EMBL/GenBank/DDBJ databases">
        <authorList>
            <person name="Kjaerup R.B."/>
            <person name="Dalgaard T.S."/>
            <person name="Juul-Madsen H.R."/>
        </authorList>
    </citation>
    <scope>NUCLEOTIDE SEQUENCE [LARGE SCALE GENOMIC DNA]</scope>
</reference>
<feature type="compositionally biased region" description="Low complexity" evidence="1">
    <location>
        <begin position="467"/>
        <end position="478"/>
    </location>
</feature>
<feature type="region of interest" description="Disordered" evidence="1">
    <location>
        <begin position="238"/>
        <end position="500"/>
    </location>
</feature>
<sequence length="747" mass="80868">MPKPRSPKKKAGKKRVRSKSPGLEILPDGQNFVPAETKPSERRKQKREKEAAKVKAEQPESEAEDKHSESSSDDDDSDSDASDTSTDDVGSSPLGRMTAPRRATKVVLPWSRKANKKEMLKSLDVLTTHTPKSRLGSCCIQQMVDCWLGDSAQIDLPVFFAEMRRELLARKVKPHKLKGVREGFCRGAAVEIAAGLQRWIRDDAALHDIAAELLLITTTRAHERTGSNLISAEDIKCRPRSTSKTVAPKSTASAPGKISVASPAKATSNAPKVTSKGKRKADVLVQESDHAEDGTASHVPKLGYPMPPITDSKAGPSKRPRLATTVVQSAPPPPDSNESAEPAAPAASSFVPSPSKRSKLPKVNKKKPKASTESDTTFAAGIPAVTADVRGTKDVPAGTTRSGLPTPPNSSPGVVTRIKTKQNDGRSENKDASRSGFKKSKTPATPRTRSNDATTVKVKEEDVVGNASVSVLSSAKSSPRAATCPPPASLALRPLTPSSSHRGLRKAKLIQHSAPSSSRSLESPLLPPPCTISHSALVRKDHSKSLILLTGTPDNGLTDLREQEVKRACDDAGLISHSIRRCGPLAWIVEPFHFAIWMLNTIIKIRGREIKPESIPSPTGRYYIADFTGMQMQSQDIFAAVRATFPPADKYKFSVHRLLDATRGHGKAYVLVQFMFPPRVLAFFPSLLDVSENLVRPAFKPMDQRRPCRYCADHGGGVLCKKAMKAVDEENADAGRNGKEVSLRRRK</sequence>
<evidence type="ECO:0000256" key="1">
    <source>
        <dbReference type="SAM" id="MobiDB-lite"/>
    </source>
</evidence>
<name>A0A1X7RZQ6_ZYMT9</name>
<feature type="compositionally biased region" description="Low complexity" evidence="1">
    <location>
        <begin position="336"/>
        <end position="355"/>
    </location>
</feature>
<accession>A0A1X7RZQ6</accession>
<dbReference type="Proteomes" id="UP000215127">
    <property type="component" value="Chromosome 7"/>
</dbReference>
<proteinExistence type="predicted"/>
<protein>
    <submittedName>
        <fullName evidence="2">Uncharacterized protein</fullName>
    </submittedName>
</protein>
<keyword evidence="3" id="KW-1185">Reference proteome</keyword>
<feature type="compositionally biased region" description="Acidic residues" evidence="1">
    <location>
        <begin position="71"/>
        <end position="81"/>
    </location>
</feature>
<dbReference type="EMBL" id="LT853698">
    <property type="protein sequence ID" value="SMQ52691.1"/>
    <property type="molecule type" value="Genomic_DNA"/>
</dbReference>
<feature type="compositionally biased region" description="Polar residues" evidence="1">
    <location>
        <begin position="442"/>
        <end position="454"/>
    </location>
</feature>
<evidence type="ECO:0000313" key="3">
    <source>
        <dbReference type="Proteomes" id="UP000215127"/>
    </source>
</evidence>
<feature type="compositionally biased region" description="Basic and acidic residues" evidence="1">
    <location>
        <begin position="38"/>
        <end position="70"/>
    </location>
</feature>
<feature type="compositionally biased region" description="Basic and acidic residues" evidence="1">
    <location>
        <begin position="421"/>
        <end position="433"/>
    </location>
</feature>
<feature type="compositionally biased region" description="Basic residues" evidence="1">
    <location>
        <begin position="1"/>
        <end position="18"/>
    </location>
</feature>
<dbReference type="AlphaFoldDB" id="A0A1X7RZQ6"/>
<feature type="region of interest" description="Disordered" evidence="1">
    <location>
        <begin position="1"/>
        <end position="105"/>
    </location>
</feature>
<evidence type="ECO:0000313" key="2">
    <source>
        <dbReference type="EMBL" id="SMQ52691.1"/>
    </source>
</evidence>
<feature type="compositionally biased region" description="Basic residues" evidence="1">
    <location>
        <begin position="356"/>
        <end position="369"/>
    </location>
</feature>